<dbReference type="Proteomes" id="UP000799118">
    <property type="component" value="Unassembled WGS sequence"/>
</dbReference>
<evidence type="ECO:0000256" key="1">
    <source>
        <dbReference type="SAM" id="MobiDB-lite"/>
    </source>
</evidence>
<feature type="region of interest" description="Disordered" evidence="1">
    <location>
        <begin position="46"/>
        <end position="70"/>
    </location>
</feature>
<sequence length="185" mass="20547">MVIKSQVLRKGAVKQDNILAPSRLTLGQETASVLNLGKDMEVNSGKVLPHDVGSSSTKTAGGDLGNPKEPQRFSIQIQGKTLTNLQWNSANGCQDILERSNLNELRILLTRQLGDSCDGCASGIMIQKKKRFQDKHLEFRSRWDANASDLAFEVLYLSLRFEYSSAKEGYVVCFEPYRLFDTSSG</sequence>
<dbReference type="EMBL" id="ML769464">
    <property type="protein sequence ID" value="KAE9399806.1"/>
    <property type="molecule type" value="Genomic_DNA"/>
</dbReference>
<organism evidence="2 3">
    <name type="scientific">Gymnopus androsaceus JB14</name>
    <dbReference type="NCBI Taxonomy" id="1447944"/>
    <lineage>
        <taxon>Eukaryota</taxon>
        <taxon>Fungi</taxon>
        <taxon>Dikarya</taxon>
        <taxon>Basidiomycota</taxon>
        <taxon>Agaricomycotina</taxon>
        <taxon>Agaricomycetes</taxon>
        <taxon>Agaricomycetidae</taxon>
        <taxon>Agaricales</taxon>
        <taxon>Marasmiineae</taxon>
        <taxon>Omphalotaceae</taxon>
        <taxon>Gymnopus</taxon>
    </lineage>
</organism>
<proteinExistence type="predicted"/>
<evidence type="ECO:0000313" key="2">
    <source>
        <dbReference type="EMBL" id="KAE9399806.1"/>
    </source>
</evidence>
<name>A0A6A4HNY2_9AGAR</name>
<gene>
    <name evidence="2" type="ORF">BT96DRAFT_939123</name>
</gene>
<accession>A0A6A4HNY2</accession>
<evidence type="ECO:0000313" key="3">
    <source>
        <dbReference type="Proteomes" id="UP000799118"/>
    </source>
</evidence>
<reference evidence="2" key="1">
    <citation type="journal article" date="2019" name="Environ. Microbiol.">
        <title>Fungal ecological strategies reflected in gene transcription - a case study of two litter decomposers.</title>
        <authorList>
            <person name="Barbi F."/>
            <person name="Kohler A."/>
            <person name="Barry K."/>
            <person name="Baskaran P."/>
            <person name="Daum C."/>
            <person name="Fauchery L."/>
            <person name="Ihrmark K."/>
            <person name="Kuo A."/>
            <person name="LaButti K."/>
            <person name="Lipzen A."/>
            <person name="Morin E."/>
            <person name="Grigoriev I.V."/>
            <person name="Henrissat B."/>
            <person name="Lindahl B."/>
            <person name="Martin F."/>
        </authorList>
    </citation>
    <scope>NUCLEOTIDE SEQUENCE</scope>
    <source>
        <strain evidence="2">JB14</strain>
    </source>
</reference>
<keyword evidence="3" id="KW-1185">Reference proteome</keyword>
<dbReference type="AlphaFoldDB" id="A0A6A4HNY2"/>
<protein>
    <submittedName>
        <fullName evidence="2">Uncharacterized protein</fullName>
    </submittedName>
</protein>